<dbReference type="InterPro" id="IPR011051">
    <property type="entry name" value="RmlC_Cupin_sf"/>
</dbReference>
<dbReference type="CDD" id="cd02509">
    <property type="entry name" value="GDP-M1P_Guanylyltransferase"/>
    <property type="match status" value="1"/>
</dbReference>
<dbReference type="Gene3D" id="3.90.550.10">
    <property type="entry name" value="Spore Coat Polysaccharide Biosynthesis Protein SpsA, Chain A"/>
    <property type="match status" value="1"/>
</dbReference>
<evidence type="ECO:0000256" key="1">
    <source>
        <dbReference type="ARBA" id="ARBA00006115"/>
    </source>
</evidence>
<dbReference type="PANTHER" id="PTHR46390:SF1">
    <property type="entry name" value="MANNOSE-1-PHOSPHATE GUANYLYLTRANSFERASE"/>
    <property type="match status" value="1"/>
</dbReference>
<evidence type="ECO:0000256" key="8">
    <source>
        <dbReference type="RuleBase" id="RU004190"/>
    </source>
</evidence>
<proteinExistence type="inferred from homology"/>
<dbReference type="SUPFAM" id="SSF51182">
    <property type="entry name" value="RmlC-like cupins"/>
    <property type="match status" value="1"/>
</dbReference>
<protein>
    <recommendedName>
        <fullName evidence="2">mannose-1-phosphate guanylyltransferase</fullName>
        <ecNumber evidence="2">2.7.7.13</ecNumber>
    </recommendedName>
</protein>
<dbReference type="PANTHER" id="PTHR46390">
    <property type="entry name" value="MANNOSE-1-PHOSPHATE GUANYLYLTRANSFERASE"/>
    <property type="match status" value="1"/>
</dbReference>
<name>A0ABS7HIU3_9HYPH</name>
<dbReference type="Gene3D" id="2.60.120.10">
    <property type="entry name" value="Jelly Rolls"/>
    <property type="match status" value="1"/>
</dbReference>
<dbReference type="EC" id="2.7.7.13" evidence="2"/>
<feature type="domain" description="Mannose-6-phosphate isomerase type II C-terminal" evidence="10">
    <location>
        <begin position="358"/>
        <end position="470"/>
    </location>
</feature>
<dbReference type="CDD" id="cd02213">
    <property type="entry name" value="cupin_PMI_typeII_C"/>
    <property type="match status" value="1"/>
</dbReference>
<keyword evidence="12" id="KW-1185">Reference proteome</keyword>
<comment type="similarity">
    <text evidence="1 8">Belongs to the mannose-6-phosphate isomerase type 2 family.</text>
</comment>
<dbReference type="InterPro" id="IPR006375">
    <property type="entry name" value="Man1P_GuaTrfase/Man6P_Isoase"/>
</dbReference>
<evidence type="ECO:0000313" key="12">
    <source>
        <dbReference type="Proteomes" id="UP000757604"/>
    </source>
</evidence>
<dbReference type="EMBL" id="JAEUAO010000008">
    <property type="protein sequence ID" value="MBW9066359.1"/>
    <property type="molecule type" value="Genomic_DNA"/>
</dbReference>
<gene>
    <name evidence="11" type="ORF">JNB71_23935</name>
</gene>
<comment type="caution">
    <text evidence="11">The sequence shown here is derived from an EMBL/GenBank/DDBJ whole genome shotgun (WGS) entry which is preliminary data.</text>
</comment>
<evidence type="ECO:0000256" key="7">
    <source>
        <dbReference type="ARBA" id="ARBA00047343"/>
    </source>
</evidence>
<evidence type="ECO:0000256" key="3">
    <source>
        <dbReference type="ARBA" id="ARBA00022679"/>
    </source>
</evidence>
<evidence type="ECO:0000256" key="2">
    <source>
        <dbReference type="ARBA" id="ARBA00012387"/>
    </source>
</evidence>
<evidence type="ECO:0000259" key="10">
    <source>
        <dbReference type="Pfam" id="PF01050"/>
    </source>
</evidence>
<comment type="catalytic activity">
    <reaction evidence="7">
        <text>alpha-D-mannose 1-phosphate + GTP + H(+) = GDP-alpha-D-mannose + diphosphate</text>
        <dbReference type="Rhea" id="RHEA:15229"/>
        <dbReference type="ChEBI" id="CHEBI:15378"/>
        <dbReference type="ChEBI" id="CHEBI:33019"/>
        <dbReference type="ChEBI" id="CHEBI:37565"/>
        <dbReference type="ChEBI" id="CHEBI:57527"/>
        <dbReference type="ChEBI" id="CHEBI:58409"/>
        <dbReference type="EC" id="2.7.7.13"/>
    </reaction>
</comment>
<evidence type="ECO:0000256" key="5">
    <source>
        <dbReference type="ARBA" id="ARBA00022741"/>
    </source>
</evidence>
<dbReference type="RefSeq" id="WP_220374269.1">
    <property type="nucleotide sequence ID" value="NZ_JAEUAO010000008.1"/>
</dbReference>
<dbReference type="InterPro" id="IPR049577">
    <property type="entry name" value="GMPP_N"/>
</dbReference>
<evidence type="ECO:0000256" key="6">
    <source>
        <dbReference type="ARBA" id="ARBA00023134"/>
    </source>
</evidence>
<dbReference type="Proteomes" id="UP000757604">
    <property type="component" value="Unassembled WGS sequence"/>
</dbReference>
<reference evidence="11 12" key="1">
    <citation type="journal article" date="2021" name="MBio">
        <title>Poor Competitiveness of Bradyrhizobium in Pigeon Pea Root Colonization in Indian Soils.</title>
        <authorList>
            <person name="Chalasani D."/>
            <person name="Basu A."/>
            <person name="Pullabhotla S.V.S.R.N."/>
            <person name="Jorrin B."/>
            <person name="Neal A.L."/>
            <person name="Poole P.S."/>
            <person name="Podile A.R."/>
            <person name="Tkacz A."/>
        </authorList>
    </citation>
    <scope>NUCLEOTIDE SEQUENCE [LARGE SCALE GENOMIC DNA]</scope>
    <source>
        <strain evidence="11 12">HU44</strain>
    </source>
</reference>
<dbReference type="GO" id="GO:0004475">
    <property type="term" value="F:mannose-1-phosphate guanylyltransferase (GTP) activity"/>
    <property type="evidence" value="ECO:0007669"/>
    <property type="project" value="UniProtKB-EC"/>
</dbReference>
<dbReference type="GO" id="GO:0004476">
    <property type="term" value="F:mannose-6-phosphate isomerase activity"/>
    <property type="evidence" value="ECO:0007669"/>
    <property type="project" value="UniProtKB-EC"/>
</dbReference>
<dbReference type="InterPro" id="IPR051161">
    <property type="entry name" value="Mannose-6P_isomerase_type2"/>
</dbReference>
<dbReference type="InterPro" id="IPR001538">
    <property type="entry name" value="Man6P_isomerase-2_C"/>
</dbReference>
<dbReference type="InterPro" id="IPR029044">
    <property type="entry name" value="Nucleotide-diphossugar_trans"/>
</dbReference>
<sequence>MPSKIVPVIMAGGKGTRLWPLSRSAAPKQFLQFLGDHSLFQKTLQRVSDPRRYTPAVVVTNAEFRFMVAEQARALEAPLSSILLEPIARNTAPALAAAAFAVQREYGDDAIMQVLASDHEIDAGDHYFDCIRIARETARAGKLVTFGIRPTEPATGYGYIETGADLATGAKTVARFVEKPNRERAEELLASGRYLWNSGMFMLPVGRFLAEILRYAPAVHEAALRAFQDRKHDLDFDRLDEAAFSQAPDISVDYAVFENTADAAVVPSSFSWSDLGSWDSVWAIGEKDKQGNVVGENASVSNTRNSLVLSRDIHLAVHGLEDVAVIASEDAVYVGHLKDSQDVGKIVKKLAMSAKTRPLTETHPTSYRPWGDVSSVLSGERFEVKRLHVTPGRKISLQKHHHRSEHWIVVRGTAEITIGSETRLLHENESVYIPQGVVHRLTNPGKIPLELIEVQTGSYLKDDDTVRLADEFGRT</sequence>
<evidence type="ECO:0000256" key="4">
    <source>
        <dbReference type="ARBA" id="ARBA00022695"/>
    </source>
</evidence>
<keyword evidence="6" id="KW-0342">GTP-binding</keyword>
<dbReference type="NCBIfam" id="TIGR01479">
    <property type="entry name" value="GMP_PMI"/>
    <property type="match status" value="1"/>
</dbReference>
<dbReference type="SUPFAM" id="SSF53448">
    <property type="entry name" value="Nucleotide-diphospho-sugar transferases"/>
    <property type="match status" value="1"/>
</dbReference>
<keyword evidence="4 11" id="KW-0548">Nucleotidyltransferase</keyword>
<dbReference type="Pfam" id="PF01050">
    <property type="entry name" value="MannoseP_isomer"/>
    <property type="match status" value="1"/>
</dbReference>
<evidence type="ECO:0000259" key="9">
    <source>
        <dbReference type="Pfam" id="PF00483"/>
    </source>
</evidence>
<dbReference type="InterPro" id="IPR014710">
    <property type="entry name" value="RmlC-like_jellyroll"/>
</dbReference>
<feature type="domain" description="Nucleotidyl transferase" evidence="9">
    <location>
        <begin position="7"/>
        <end position="289"/>
    </location>
</feature>
<keyword evidence="11" id="KW-0413">Isomerase</keyword>
<dbReference type="InterPro" id="IPR005835">
    <property type="entry name" value="NTP_transferase_dom"/>
</dbReference>
<dbReference type="Pfam" id="PF00483">
    <property type="entry name" value="NTP_transferase"/>
    <property type="match status" value="1"/>
</dbReference>
<evidence type="ECO:0000313" key="11">
    <source>
        <dbReference type="EMBL" id="MBW9066359.1"/>
    </source>
</evidence>
<keyword evidence="5" id="KW-0547">Nucleotide-binding</keyword>
<accession>A0ABS7HIU3</accession>
<keyword evidence="3 11" id="KW-0808">Transferase</keyword>
<organism evidence="11 12">
    <name type="scientific">Rhizobium herbae</name>
    <dbReference type="NCBI Taxonomy" id="508661"/>
    <lineage>
        <taxon>Bacteria</taxon>
        <taxon>Pseudomonadati</taxon>
        <taxon>Pseudomonadota</taxon>
        <taxon>Alphaproteobacteria</taxon>
        <taxon>Hyphomicrobiales</taxon>
        <taxon>Rhizobiaceae</taxon>
        <taxon>Rhizobium/Agrobacterium group</taxon>
        <taxon>Rhizobium</taxon>
    </lineage>
</organism>